<dbReference type="Gene3D" id="1.10.10.10">
    <property type="entry name" value="Winged helix-like DNA-binding domain superfamily/Winged helix DNA-binding domain"/>
    <property type="match status" value="1"/>
</dbReference>
<dbReference type="eggNOG" id="COG0664">
    <property type="taxonomic scope" value="Bacteria"/>
</dbReference>
<reference evidence="1 2" key="1">
    <citation type="submission" date="2011-02" db="EMBL/GenBank/DDBJ databases">
        <authorList>
            <person name="Weinstock G."/>
            <person name="Sodergren E."/>
            <person name="Clifton S."/>
            <person name="Fulton L."/>
            <person name="Fulton B."/>
            <person name="Courtney L."/>
            <person name="Fronick C."/>
            <person name="Harrison M."/>
            <person name="Strong C."/>
            <person name="Farmer C."/>
            <person name="Delahaunty K."/>
            <person name="Markovic C."/>
            <person name="Hall O."/>
            <person name="Minx P."/>
            <person name="Tomlinson C."/>
            <person name="Mitreva M."/>
            <person name="Hou S."/>
            <person name="Chen J."/>
            <person name="Wollam A."/>
            <person name="Pepin K.H."/>
            <person name="Johnson M."/>
            <person name="Bhonagiri V."/>
            <person name="Zhang X."/>
            <person name="Suruliraj S."/>
            <person name="Warren W."/>
            <person name="Chinwalla A."/>
            <person name="Mardis E.R."/>
            <person name="Wilson R.K."/>
        </authorList>
    </citation>
    <scope>NUCLEOTIDE SEQUENCE [LARGE SCALE GENOMIC DNA]</scope>
    <source>
        <strain evidence="1 2">YIT 11859</strain>
    </source>
</reference>
<dbReference type="AlphaFoldDB" id="F3QIZ3"/>
<evidence type="ECO:0000313" key="1">
    <source>
        <dbReference type="EMBL" id="EGG56216.1"/>
    </source>
</evidence>
<dbReference type="InterPro" id="IPR018490">
    <property type="entry name" value="cNMP-bd_dom_sf"/>
</dbReference>
<dbReference type="SUPFAM" id="SSF51206">
    <property type="entry name" value="cAMP-binding domain-like"/>
    <property type="match status" value="1"/>
</dbReference>
<evidence type="ECO:0000313" key="2">
    <source>
        <dbReference type="Proteomes" id="UP000005156"/>
    </source>
</evidence>
<proteinExistence type="predicted"/>
<protein>
    <submittedName>
        <fullName evidence="1">Cyclic nucleotide-binding domain protein</fullName>
    </submittedName>
</protein>
<keyword evidence="2" id="KW-1185">Reference proteome</keyword>
<dbReference type="Proteomes" id="UP000005156">
    <property type="component" value="Unassembled WGS sequence"/>
</dbReference>
<sequence length="247" mass="28189">MLIYGVIVISIKRKKTKMRQILFGEQWFHPEAPAEVVEIFNRLGRKRTFKKGEELKHGAPDGEITLLLTGLCLYRFWDTQDKEHVLSLILPNRTMGDIDGLTGTMANVSAYTIKNSTGLVLPYDVWHKEIRKDINVYEKVAQNITFKQESHIEALLACFTLDIDSRLRAFLHSLIKSYYKPNYAGWNPMPVRLTATLIASIISASRTSVSLTLSDWTEKGWMKKDGNIALFHGSIFTNLKDWWAPGA</sequence>
<dbReference type="SUPFAM" id="SSF46785">
    <property type="entry name" value="Winged helix' DNA-binding domain"/>
    <property type="match status" value="1"/>
</dbReference>
<dbReference type="Gene3D" id="2.60.120.10">
    <property type="entry name" value="Jelly Rolls"/>
    <property type="match status" value="1"/>
</dbReference>
<name>F3QIZ3_9BURK</name>
<dbReference type="InterPro" id="IPR036390">
    <property type="entry name" value="WH_DNA-bd_sf"/>
</dbReference>
<dbReference type="InterPro" id="IPR014710">
    <property type="entry name" value="RmlC-like_jellyroll"/>
</dbReference>
<dbReference type="EMBL" id="AFBP01000018">
    <property type="protein sequence ID" value="EGG56216.1"/>
    <property type="molecule type" value="Genomic_DNA"/>
</dbReference>
<organism evidence="1 2">
    <name type="scientific">Parasutterella excrementihominis YIT 11859</name>
    <dbReference type="NCBI Taxonomy" id="762966"/>
    <lineage>
        <taxon>Bacteria</taxon>
        <taxon>Pseudomonadati</taxon>
        <taxon>Pseudomonadota</taxon>
        <taxon>Betaproteobacteria</taxon>
        <taxon>Burkholderiales</taxon>
        <taxon>Sutterellaceae</taxon>
        <taxon>Parasutterella</taxon>
    </lineage>
</organism>
<gene>
    <name evidence="1" type="ORF">HMPREF9439_00893</name>
</gene>
<accession>F3QIZ3</accession>
<dbReference type="HOGENOM" id="CLU_1061424_0_0_4"/>
<dbReference type="InterPro" id="IPR036388">
    <property type="entry name" value="WH-like_DNA-bd_sf"/>
</dbReference>
<comment type="caution">
    <text evidence="1">The sequence shown here is derived from an EMBL/GenBank/DDBJ whole genome shotgun (WGS) entry which is preliminary data.</text>
</comment>